<reference evidence="1" key="1">
    <citation type="submission" date="2021-01" db="EMBL/GenBank/DDBJ databases">
        <authorList>
            <consortium name="Genoscope - CEA"/>
            <person name="William W."/>
        </authorList>
    </citation>
    <scope>NUCLEOTIDE SEQUENCE</scope>
</reference>
<accession>A0A8S1NU60</accession>
<evidence type="ECO:0000313" key="1">
    <source>
        <dbReference type="EMBL" id="CAD8096198.1"/>
    </source>
</evidence>
<gene>
    <name evidence="1" type="ORF">PSON_ATCC_30995.1.T0660034</name>
</gene>
<name>A0A8S1NU60_9CILI</name>
<evidence type="ECO:0000313" key="2">
    <source>
        <dbReference type="Proteomes" id="UP000692954"/>
    </source>
</evidence>
<comment type="caution">
    <text evidence="1">The sequence shown here is derived from an EMBL/GenBank/DDBJ whole genome shotgun (WGS) entry which is preliminary data.</text>
</comment>
<protein>
    <submittedName>
        <fullName evidence="1">Uncharacterized protein</fullName>
    </submittedName>
</protein>
<keyword evidence="2" id="KW-1185">Reference proteome</keyword>
<sequence length="101" mass="12361">MDQHNHFKISRQIKRNKDINIKDSIFQYAEQLAQSYPTTYYSVKQINQPFQSVRKEDLKQLKEQYVFRLYRDISNRRYSMKNTGQSQKNTKIIMDYDFPLK</sequence>
<dbReference type="Proteomes" id="UP000692954">
    <property type="component" value="Unassembled WGS sequence"/>
</dbReference>
<organism evidence="1 2">
    <name type="scientific">Paramecium sonneborni</name>
    <dbReference type="NCBI Taxonomy" id="65129"/>
    <lineage>
        <taxon>Eukaryota</taxon>
        <taxon>Sar</taxon>
        <taxon>Alveolata</taxon>
        <taxon>Ciliophora</taxon>
        <taxon>Intramacronucleata</taxon>
        <taxon>Oligohymenophorea</taxon>
        <taxon>Peniculida</taxon>
        <taxon>Parameciidae</taxon>
        <taxon>Paramecium</taxon>
    </lineage>
</organism>
<proteinExistence type="predicted"/>
<dbReference type="EMBL" id="CAJJDN010000066">
    <property type="protein sequence ID" value="CAD8096198.1"/>
    <property type="molecule type" value="Genomic_DNA"/>
</dbReference>
<dbReference type="AlphaFoldDB" id="A0A8S1NU60"/>